<gene>
    <name evidence="1" type="ORF">HaLaN_24547</name>
</gene>
<organism evidence="1 2">
    <name type="scientific">Haematococcus lacustris</name>
    <name type="common">Green alga</name>
    <name type="synonym">Haematococcus pluvialis</name>
    <dbReference type="NCBI Taxonomy" id="44745"/>
    <lineage>
        <taxon>Eukaryota</taxon>
        <taxon>Viridiplantae</taxon>
        <taxon>Chlorophyta</taxon>
        <taxon>core chlorophytes</taxon>
        <taxon>Chlorophyceae</taxon>
        <taxon>CS clade</taxon>
        <taxon>Chlamydomonadales</taxon>
        <taxon>Haematococcaceae</taxon>
        <taxon>Haematococcus</taxon>
    </lineage>
</organism>
<feature type="non-terminal residue" evidence="1">
    <location>
        <position position="142"/>
    </location>
</feature>
<name>A0A699ZUN4_HAELA</name>
<evidence type="ECO:0000313" key="1">
    <source>
        <dbReference type="EMBL" id="GFH26403.1"/>
    </source>
</evidence>
<reference evidence="1 2" key="1">
    <citation type="submission" date="2020-02" db="EMBL/GenBank/DDBJ databases">
        <title>Draft genome sequence of Haematococcus lacustris strain NIES-144.</title>
        <authorList>
            <person name="Morimoto D."/>
            <person name="Nakagawa S."/>
            <person name="Yoshida T."/>
            <person name="Sawayama S."/>
        </authorList>
    </citation>
    <scope>NUCLEOTIDE SEQUENCE [LARGE SCALE GENOMIC DNA]</scope>
    <source>
        <strain evidence="1 2">NIES-144</strain>
    </source>
</reference>
<comment type="caution">
    <text evidence="1">The sequence shown here is derived from an EMBL/GenBank/DDBJ whole genome shotgun (WGS) entry which is preliminary data.</text>
</comment>
<sequence>NAAAQIAGRGLAERSISFPNSLLETWHGPSSPCPFVSDMQIDAPVFVADGRFGIQLRGPGGVVDSPEGLRLRTELIIGIGNRGPAQRLNQFTLEVVRDQFPGLSDQVTRHHIEEVGNFADFLPELFAQYGPGSRLTRLAALG</sequence>
<dbReference type="EMBL" id="BLLF01003117">
    <property type="protein sequence ID" value="GFH26403.1"/>
    <property type="molecule type" value="Genomic_DNA"/>
</dbReference>
<proteinExistence type="predicted"/>
<protein>
    <submittedName>
        <fullName evidence="1">Uncharacterized protein</fullName>
    </submittedName>
</protein>
<dbReference type="AlphaFoldDB" id="A0A699ZUN4"/>
<dbReference type="Proteomes" id="UP000485058">
    <property type="component" value="Unassembled WGS sequence"/>
</dbReference>
<accession>A0A699ZUN4</accession>
<keyword evidence="2" id="KW-1185">Reference proteome</keyword>
<evidence type="ECO:0000313" key="2">
    <source>
        <dbReference type="Proteomes" id="UP000485058"/>
    </source>
</evidence>
<feature type="non-terminal residue" evidence="1">
    <location>
        <position position="1"/>
    </location>
</feature>